<feature type="transmembrane region" description="Helical" evidence="1">
    <location>
        <begin position="12"/>
        <end position="32"/>
    </location>
</feature>
<evidence type="ECO:0000313" key="2">
    <source>
        <dbReference type="EMBL" id="SQA75890.1"/>
    </source>
</evidence>
<reference evidence="2 3" key="1">
    <citation type="submission" date="2018-06" db="EMBL/GenBank/DDBJ databases">
        <authorList>
            <consortium name="Pathogen Informatics"/>
            <person name="Doyle S."/>
        </authorList>
    </citation>
    <scope>NUCLEOTIDE SEQUENCE [LARGE SCALE GENOMIC DNA]</scope>
    <source>
        <strain evidence="2 3">NCTC11653</strain>
    </source>
</reference>
<protein>
    <recommendedName>
        <fullName evidence="4">YcxB-like protein domain-containing protein</fullName>
    </recommendedName>
</protein>
<dbReference type="EMBL" id="UAVP01000008">
    <property type="protein sequence ID" value="SQA75890.1"/>
    <property type="molecule type" value="Genomic_DNA"/>
</dbReference>
<dbReference type="AlphaFoldDB" id="A0AAX2IBV2"/>
<organism evidence="2 3">
    <name type="scientific">Capnocytophaga sputigena</name>
    <dbReference type="NCBI Taxonomy" id="1019"/>
    <lineage>
        <taxon>Bacteria</taxon>
        <taxon>Pseudomonadati</taxon>
        <taxon>Bacteroidota</taxon>
        <taxon>Flavobacteriia</taxon>
        <taxon>Flavobacteriales</taxon>
        <taxon>Flavobacteriaceae</taxon>
        <taxon>Capnocytophaga</taxon>
    </lineage>
</organism>
<keyword evidence="1" id="KW-0812">Transmembrane</keyword>
<evidence type="ECO:0000313" key="3">
    <source>
        <dbReference type="Proteomes" id="UP000249902"/>
    </source>
</evidence>
<keyword evidence="1" id="KW-1133">Transmembrane helix</keyword>
<feature type="transmembrane region" description="Helical" evidence="1">
    <location>
        <begin position="38"/>
        <end position="55"/>
    </location>
</feature>
<name>A0AAX2IBV2_CAPSP</name>
<feature type="transmembrane region" description="Helical" evidence="1">
    <location>
        <begin position="149"/>
        <end position="175"/>
    </location>
</feature>
<keyword evidence="1" id="KW-0472">Membrane</keyword>
<evidence type="ECO:0008006" key="4">
    <source>
        <dbReference type="Google" id="ProtNLM"/>
    </source>
</evidence>
<dbReference type="RefSeq" id="WP_002681252.1">
    <property type="nucleotide sequence ID" value="NZ_CP022385.1"/>
</dbReference>
<comment type="caution">
    <text evidence="2">The sequence shown here is derived from an EMBL/GenBank/DDBJ whole genome shotgun (WGS) entry which is preliminary data.</text>
</comment>
<dbReference type="Proteomes" id="UP000249902">
    <property type="component" value="Unassembled WGS sequence"/>
</dbReference>
<evidence type="ECO:0000256" key="1">
    <source>
        <dbReference type="SAM" id="Phobius"/>
    </source>
</evidence>
<gene>
    <name evidence="2" type="ORF">NCTC11653_01803</name>
</gene>
<proteinExistence type="predicted"/>
<sequence length="179" mass="21442">MEEELKEIRFKVIPLWLPVILMISIPILGIAFDISAGVAARILFPLYLSIYIFIYKKFSKTLHYDTNINAFYIEGNKITVNNLYCIPFISKRTSNVMLTINKNSYIVYNENNLYFEKDAEKRKKYREEMNNFLKIVRDNKFHRSTIYNLFPILMNIFFYTIIIMSILSFFILFIYPFTK</sequence>
<accession>A0AAX2IBV2</accession>